<dbReference type="HOGENOM" id="CLU_1737572_0_0_9"/>
<feature type="transmembrane region" description="Helical" evidence="1">
    <location>
        <begin position="83"/>
        <end position="116"/>
    </location>
</feature>
<dbReference type="RefSeq" id="WP_014828350.1">
    <property type="nucleotide sequence ID" value="NC_018068.1"/>
</dbReference>
<dbReference type="STRING" id="646529.Desaci_3474"/>
<evidence type="ECO:0000256" key="1">
    <source>
        <dbReference type="SAM" id="Phobius"/>
    </source>
</evidence>
<dbReference type="AlphaFoldDB" id="I4D988"/>
<feature type="transmembrane region" description="Helical" evidence="1">
    <location>
        <begin position="12"/>
        <end position="38"/>
    </location>
</feature>
<feature type="transmembrane region" description="Helical" evidence="1">
    <location>
        <begin position="128"/>
        <end position="148"/>
    </location>
</feature>
<evidence type="ECO:0000313" key="2">
    <source>
        <dbReference type="EMBL" id="AFM42362.1"/>
    </source>
</evidence>
<reference evidence="2 3" key="1">
    <citation type="journal article" date="2012" name="J. Bacteriol.">
        <title>Complete genome sequences of Desulfosporosinus orientis DSM765T, Desulfosporosinus youngiae DSM17734T, Desulfosporosinus meridiei DSM13257T, and Desulfosporosinus acidiphilus DSM22704T.</title>
        <authorList>
            <person name="Pester M."/>
            <person name="Brambilla E."/>
            <person name="Alazard D."/>
            <person name="Rattei T."/>
            <person name="Weinmaier T."/>
            <person name="Han J."/>
            <person name="Lucas S."/>
            <person name="Lapidus A."/>
            <person name="Cheng J.F."/>
            <person name="Goodwin L."/>
            <person name="Pitluck S."/>
            <person name="Peters L."/>
            <person name="Ovchinnikova G."/>
            <person name="Teshima H."/>
            <person name="Detter J.C."/>
            <person name="Han C.S."/>
            <person name="Tapia R."/>
            <person name="Land M.L."/>
            <person name="Hauser L."/>
            <person name="Kyrpides N.C."/>
            <person name="Ivanova N.N."/>
            <person name="Pagani I."/>
            <person name="Huntmann M."/>
            <person name="Wei C.L."/>
            <person name="Davenport K.W."/>
            <person name="Daligault H."/>
            <person name="Chain P.S."/>
            <person name="Chen A."/>
            <person name="Mavromatis K."/>
            <person name="Markowitz V."/>
            <person name="Szeto E."/>
            <person name="Mikhailova N."/>
            <person name="Pati A."/>
            <person name="Wagner M."/>
            <person name="Woyke T."/>
            <person name="Ollivier B."/>
            <person name="Klenk H.P."/>
            <person name="Spring S."/>
            <person name="Loy A."/>
        </authorList>
    </citation>
    <scope>NUCLEOTIDE SEQUENCE [LARGE SCALE GENOMIC DNA]</scope>
    <source>
        <strain evidence="3">DSM 22704 / JCM 16185 / SJ4</strain>
    </source>
</reference>
<feature type="transmembrane region" description="Helical" evidence="1">
    <location>
        <begin position="50"/>
        <end position="71"/>
    </location>
</feature>
<accession>I4D988</accession>
<dbReference type="eggNOG" id="ENOG5033JPY">
    <property type="taxonomic scope" value="Bacteria"/>
</dbReference>
<evidence type="ECO:0000313" key="3">
    <source>
        <dbReference type="Proteomes" id="UP000002892"/>
    </source>
</evidence>
<protein>
    <submittedName>
        <fullName evidence="2">Uncharacterized protein</fullName>
    </submittedName>
</protein>
<keyword evidence="1" id="KW-0812">Transmembrane</keyword>
<dbReference type="Proteomes" id="UP000002892">
    <property type="component" value="Chromosome"/>
</dbReference>
<keyword evidence="1" id="KW-0472">Membrane</keyword>
<dbReference type="KEGG" id="dai:Desaci_3474"/>
<gene>
    <name evidence="2" type="ordered locus">Desaci_3474</name>
</gene>
<sequence length="150" mass="16071">MLGFLQLVAFEILLLVSGGVIFFGGIRGTIAAMAVLSILNWGFHSLGPQFWHWEIPLFIGGAFGILSQFVLGKIAGKTHIVSGLVGGLVGLIFFGAFMTPVAAIILWILVIGMGLIPKNSNRNLLWSFAPAIFRIILCIGGIIFGNIMTL</sequence>
<proteinExistence type="predicted"/>
<keyword evidence="3" id="KW-1185">Reference proteome</keyword>
<name>I4D988_DESAJ</name>
<keyword evidence="1" id="KW-1133">Transmembrane helix</keyword>
<dbReference type="EMBL" id="CP003639">
    <property type="protein sequence ID" value="AFM42362.1"/>
    <property type="molecule type" value="Genomic_DNA"/>
</dbReference>
<organism evidence="2 3">
    <name type="scientific">Desulfosporosinus acidiphilus (strain DSM 22704 / JCM 16185 / SJ4)</name>
    <dbReference type="NCBI Taxonomy" id="646529"/>
    <lineage>
        <taxon>Bacteria</taxon>
        <taxon>Bacillati</taxon>
        <taxon>Bacillota</taxon>
        <taxon>Clostridia</taxon>
        <taxon>Eubacteriales</taxon>
        <taxon>Desulfitobacteriaceae</taxon>
        <taxon>Desulfosporosinus</taxon>
    </lineage>
</organism>